<name>A0AAV4JMA3_9GAST</name>
<dbReference type="Gene3D" id="3.30.420.10">
    <property type="entry name" value="Ribonuclease H-like superfamily/Ribonuclease H"/>
    <property type="match status" value="1"/>
</dbReference>
<gene>
    <name evidence="1" type="ORF">ElyMa_006962700</name>
</gene>
<keyword evidence="2" id="KW-1185">Reference proteome</keyword>
<dbReference type="InterPro" id="IPR036397">
    <property type="entry name" value="RNaseH_sf"/>
</dbReference>
<dbReference type="Proteomes" id="UP000762676">
    <property type="component" value="Unassembled WGS sequence"/>
</dbReference>
<reference evidence="1 2" key="1">
    <citation type="journal article" date="2021" name="Elife">
        <title>Chloroplast acquisition without the gene transfer in kleptoplastic sea slugs, Plakobranchus ocellatus.</title>
        <authorList>
            <person name="Maeda T."/>
            <person name="Takahashi S."/>
            <person name="Yoshida T."/>
            <person name="Shimamura S."/>
            <person name="Takaki Y."/>
            <person name="Nagai Y."/>
            <person name="Toyoda A."/>
            <person name="Suzuki Y."/>
            <person name="Arimoto A."/>
            <person name="Ishii H."/>
            <person name="Satoh N."/>
            <person name="Nishiyama T."/>
            <person name="Hasebe M."/>
            <person name="Maruyama T."/>
            <person name="Minagawa J."/>
            <person name="Obokata J."/>
            <person name="Shigenobu S."/>
        </authorList>
    </citation>
    <scope>NUCLEOTIDE SEQUENCE [LARGE SCALE GENOMIC DNA]</scope>
</reference>
<protein>
    <submittedName>
        <fullName evidence="1">Histone-lysine N-methyltransferase SETMAR</fullName>
    </submittedName>
</protein>
<proteinExistence type="predicted"/>
<evidence type="ECO:0000313" key="1">
    <source>
        <dbReference type="EMBL" id="GFS22880.1"/>
    </source>
</evidence>
<dbReference type="AlphaFoldDB" id="A0AAV4JMA3"/>
<sequence>MLPNTAALLTASETQFVAKDLDSWVGVLSFSSIMQPLIQQTLHSNKSAIRWEILAHPAHSPDLAPSDLHLFEPLKRHLGGMAFEKDGDLVGELKNRFAHLDLDFF</sequence>
<accession>A0AAV4JMA3</accession>
<organism evidence="1 2">
    <name type="scientific">Elysia marginata</name>
    <dbReference type="NCBI Taxonomy" id="1093978"/>
    <lineage>
        <taxon>Eukaryota</taxon>
        <taxon>Metazoa</taxon>
        <taxon>Spiralia</taxon>
        <taxon>Lophotrochozoa</taxon>
        <taxon>Mollusca</taxon>
        <taxon>Gastropoda</taxon>
        <taxon>Heterobranchia</taxon>
        <taxon>Euthyneura</taxon>
        <taxon>Panpulmonata</taxon>
        <taxon>Sacoglossa</taxon>
        <taxon>Placobranchoidea</taxon>
        <taxon>Plakobranchidae</taxon>
        <taxon>Elysia</taxon>
    </lineage>
</organism>
<evidence type="ECO:0000313" key="2">
    <source>
        <dbReference type="Proteomes" id="UP000762676"/>
    </source>
</evidence>
<dbReference type="EMBL" id="BMAT01013914">
    <property type="protein sequence ID" value="GFS22880.1"/>
    <property type="molecule type" value="Genomic_DNA"/>
</dbReference>
<comment type="caution">
    <text evidence="1">The sequence shown here is derived from an EMBL/GenBank/DDBJ whole genome shotgun (WGS) entry which is preliminary data.</text>
</comment>
<dbReference type="GO" id="GO:0003676">
    <property type="term" value="F:nucleic acid binding"/>
    <property type="evidence" value="ECO:0007669"/>
    <property type="project" value="InterPro"/>
</dbReference>